<name>A0A5J4TAA5_9EUKA</name>
<comment type="caution">
    <text evidence="1">The sequence shown here is derived from an EMBL/GenBank/DDBJ whole genome shotgun (WGS) entry which is preliminary data.</text>
</comment>
<evidence type="ECO:0000313" key="2">
    <source>
        <dbReference type="Proteomes" id="UP000324800"/>
    </source>
</evidence>
<accession>A0A5J4TAA5</accession>
<dbReference type="Proteomes" id="UP000324800">
    <property type="component" value="Unassembled WGS sequence"/>
</dbReference>
<feature type="non-terminal residue" evidence="1">
    <location>
        <position position="1"/>
    </location>
</feature>
<reference evidence="1 2" key="1">
    <citation type="submission" date="2019-03" db="EMBL/GenBank/DDBJ databases">
        <title>Single cell metagenomics reveals metabolic interactions within the superorganism composed of flagellate Streblomastix strix and complex community of Bacteroidetes bacteria on its surface.</title>
        <authorList>
            <person name="Treitli S.C."/>
            <person name="Kolisko M."/>
            <person name="Husnik F."/>
            <person name="Keeling P."/>
            <person name="Hampl V."/>
        </authorList>
    </citation>
    <scope>NUCLEOTIDE SEQUENCE [LARGE SCALE GENOMIC DNA]</scope>
    <source>
        <strain evidence="1">ST1C</strain>
    </source>
</reference>
<gene>
    <name evidence="1" type="ORF">EZS28_049983</name>
</gene>
<evidence type="ECO:0000313" key="1">
    <source>
        <dbReference type="EMBL" id="KAA6354490.1"/>
    </source>
</evidence>
<proteinExistence type="predicted"/>
<dbReference type="EMBL" id="SNRW01036229">
    <property type="protein sequence ID" value="KAA6354490.1"/>
    <property type="molecule type" value="Genomic_DNA"/>
</dbReference>
<protein>
    <submittedName>
        <fullName evidence="1">Uncharacterized protein</fullName>
    </submittedName>
</protein>
<dbReference type="AlphaFoldDB" id="A0A5J4TAA5"/>
<sequence>VNDGVIPVATAELSLISRQKDLIRPSRHHRN</sequence>
<organism evidence="1 2">
    <name type="scientific">Streblomastix strix</name>
    <dbReference type="NCBI Taxonomy" id="222440"/>
    <lineage>
        <taxon>Eukaryota</taxon>
        <taxon>Metamonada</taxon>
        <taxon>Preaxostyla</taxon>
        <taxon>Oxymonadida</taxon>
        <taxon>Streblomastigidae</taxon>
        <taxon>Streblomastix</taxon>
    </lineage>
</organism>